<keyword evidence="6 10" id="KW-0694">RNA-binding</keyword>
<organism evidence="12 13">
    <name type="scientific">Pseudolycoriella hygida</name>
    <dbReference type="NCBI Taxonomy" id="35572"/>
    <lineage>
        <taxon>Eukaryota</taxon>
        <taxon>Metazoa</taxon>
        <taxon>Ecdysozoa</taxon>
        <taxon>Arthropoda</taxon>
        <taxon>Hexapoda</taxon>
        <taxon>Insecta</taxon>
        <taxon>Pterygota</taxon>
        <taxon>Neoptera</taxon>
        <taxon>Endopterygota</taxon>
        <taxon>Diptera</taxon>
        <taxon>Nematocera</taxon>
        <taxon>Sciaroidea</taxon>
        <taxon>Sciaridae</taxon>
        <taxon>Pseudolycoriella</taxon>
    </lineage>
</organism>
<protein>
    <recommendedName>
        <fullName evidence="9 10">tRNA (guanine(26)-N(2))-dimethyltransferase</fullName>
        <ecNumber evidence="7 10">2.1.1.216</ecNumber>
    </recommendedName>
</protein>
<keyword evidence="1 10" id="KW-0820">tRNA-binding</keyword>
<keyword evidence="11" id="KW-0175">Coiled coil</keyword>
<evidence type="ECO:0000313" key="13">
    <source>
        <dbReference type="Proteomes" id="UP001151699"/>
    </source>
</evidence>
<dbReference type="OrthoDB" id="6349953at2759"/>
<evidence type="ECO:0000256" key="4">
    <source>
        <dbReference type="ARBA" id="ARBA00022691"/>
    </source>
</evidence>
<evidence type="ECO:0000256" key="10">
    <source>
        <dbReference type="PROSITE-ProRule" id="PRU00958"/>
    </source>
</evidence>
<accession>A0A9Q0S5Q4</accession>
<dbReference type="AlphaFoldDB" id="A0A9Q0S5Q4"/>
<evidence type="ECO:0000256" key="1">
    <source>
        <dbReference type="ARBA" id="ARBA00022555"/>
    </source>
</evidence>
<dbReference type="SUPFAM" id="SSF53335">
    <property type="entry name" value="S-adenosyl-L-methionine-dependent methyltransferases"/>
    <property type="match status" value="1"/>
</dbReference>
<gene>
    <name evidence="12" type="ORF">Bhyg_01598</name>
</gene>
<dbReference type="FunFam" id="3.30.56.70:FF:000001">
    <property type="entry name" value="tRNA (guanine(26)-N(2))-dimethyltransferase"/>
    <property type="match status" value="1"/>
</dbReference>
<dbReference type="InterPro" id="IPR002905">
    <property type="entry name" value="Trm1"/>
</dbReference>
<dbReference type="Pfam" id="PF02005">
    <property type="entry name" value="TRM"/>
    <property type="match status" value="1"/>
</dbReference>
<proteinExistence type="inferred from homology"/>
<evidence type="ECO:0000256" key="7">
    <source>
        <dbReference type="ARBA" id="ARBA00039099"/>
    </source>
</evidence>
<dbReference type="InterPro" id="IPR042296">
    <property type="entry name" value="tRNA_met_Trm1_C"/>
</dbReference>
<evidence type="ECO:0000256" key="11">
    <source>
        <dbReference type="SAM" id="Coils"/>
    </source>
</evidence>
<keyword evidence="13" id="KW-1185">Reference proteome</keyword>
<evidence type="ECO:0000256" key="6">
    <source>
        <dbReference type="ARBA" id="ARBA00022884"/>
    </source>
</evidence>
<name>A0A9Q0S5Q4_9DIPT</name>
<dbReference type="GO" id="GO:0000049">
    <property type="term" value="F:tRNA binding"/>
    <property type="evidence" value="ECO:0007669"/>
    <property type="project" value="UniProtKB-UniRule"/>
</dbReference>
<dbReference type="Proteomes" id="UP001151699">
    <property type="component" value="Chromosome A"/>
</dbReference>
<dbReference type="GO" id="GO:0005634">
    <property type="term" value="C:nucleus"/>
    <property type="evidence" value="ECO:0007669"/>
    <property type="project" value="TreeGrafter"/>
</dbReference>
<dbReference type="PANTHER" id="PTHR10631:SF3">
    <property type="entry name" value="TRNA (GUANINE(26)-N(2))-DIMETHYLTRANSFERASE"/>
    <property type="match status" value="1"/>
</dbReference>
<dbReference type="GO" id="GO:0002940">
    <property type="term" value="P:tRNA N2-guanine methylation"/>
    <property type="evidence" value="ECO:0007669"/>
    <property type="project" value="TreeGrafter"/>
</dbReference>
<evidence type="ECO:0000256" key="2">
    <source>
        <dbReference type="ARBA" id="ARBA00022603"/>
    </source>
</evidence>
<evidence type="ECO:0000313" key="12">
    <source>
        <dbReference type="EMBL" id="KAJ6646387.1"/>
    </source>
</evidence>
<dbReference type="EMBL" id="WJQU01000001">
    <property type="protein sequence ID" value="KAJ6646387.1"/>
    <property type="molecule type" value="Genomic_DNA"/>
</dbReference>
<keyword evidence="5 10" id="KW-0819">tRNA processing</keyword>
<dbReference type="FunFam" id="3.40.50.150:FF:000051">
    <property type="entry name" value="tRNA (guanine(26)-N(2))-dimethyltransferase"/>
    <property type="match status" value="1"/>
</dbReference>
<dbReference type="PROSITE" id="PS51626">
    <property type="entry name" value="SAM_MT_TRM1"/>
    <property type="match status" value="1"/>
</dbReference>
<dbReference type="GO" id="GO:0160104">
    <property type="term" value="F:tRNA (guanine(26)-N2)-dimethyltransferase activity"/>
    <property type="evidence" value="ECO:0007669"/>
    <property type="project" value="UniProtKB-UniRule"/>
</dbReference>
<evidence type="ECO:0000256" key="5">
    <source>
        <dbReference type="ARBA" id="ARBA00022694"/>
    </source>
</evidence>
<feature type="coiled-coil region" evidence="11">
    <location>
        <begin position="511"/>
        <end position="538"/>
    </location>
</feature>
<dbReference type="PANTHER" id="PTHR10631">
    <property type="entry name" value="N 2 ,N 2 -DIMETHYLGUANOSINE TRNA METHYLTRANSFERASE"/>
    <property type="match status" value="1"/>
</dbReference>
<keyword evidence="4 10" id="KW-0949">S-adenosyl-L-methionine</keyword>
<dbReference type="Gene3D" id="3.40.50.150">
    <property type="entry name" value="Vaccinia Virus protein VP39"/>
    <property type="match status" value="1"/>
</dbReference>
<keyword evidence="2 10" id="KW-0489">Methyltransferase</keyword>
<dbReference type="InterPro" id="IPR029063">
    <property type="entry name" value="SAM-dependent_MTases_sf"/>
</dbReference>
<dbReference type="NCBIfam" id="TIGR00308">
    <property type="entry name" value="TRM1"/>
    <property type="match status" value="1"/>
</dbReference>
<dbReference type="EC" id="2.1.1.216" evidence="7 10"/>
<evidence type="ECO:0000256" key="9">
    <source>
        <dbReference type="ARBA" id="ARBA00074266"/>
    </source>
</evidence>
<keyword evidence="3 10" id="KW-0808">Transferase</keyword>
<evidence type="ECO:0000256" key="8">
    <source>
        <dbReference type="ARBA" id="ARBA00051897"/>
    </source>
</evidence>
<comment type="similarity">
    <text evidence="10">Belongs to the class I-like SAM-binding methyltransferase superfamily. Trm1 family.</text>
</comment>
<comment type="catalytic activity">
    <reaction evidence="8 10">
        <text>guanosine(26) in tRNA + 2 S-adenosyl-L-methionine = N(2)-dimethylguanosine(26) in tRNA + 2 S-adenosyl-L-homocysteine + 2 H(+)</text>
        <dbReference type="Rhea" id="RHEA:43140"/>
        <dbReference type="Rhea" id="RHEA-COMP:10359"/>
        <dbReference type="Rhea" id="RHEA-COMP:10360"/>
        <dbReference type="ChEBI" id="CHEBI:15378"/>
        <dbReference type="ChEBI" id="CHEBI:57856"/>
        <dbReference type="ChEBI" id="CHEBI:59789"/>
        <dbReference type="ChEBI" id="CHEBI:74269"/>
        <dbReference type="ChEBI" id="CHEBI:74513"/>
        <dbReference type="EC" id="2.1.1.216"/>
    </reaction>
</comment>
<sequence length="542" mass="60756">MDESNKEKIKEGTAEILSEGHVFYNPVQQFNRDLSICVLNAFSKQFQKELKSKKKPIVDNATDGEVNEIQVGVKSETGLKILEALSATGLRSIRYAKEVAGIKTIVANDFSIQAVESIKQNVKNNNVDHLVVPHMADAKILMYTSMSEDKRFNVIDLDPYGSPTRFLDSAVQSVSEGGLLLITATDMAVFSGSTPEACYVKYGSIPLKTKCCHEMAIRILLHTIESTANRYGKYIKPLLSVSADFYIRVFLRIFTGPYLCKQSSSKQSLVYQCTGCDTLTLQPLGTLKPNPTASNPNQVKFGIPTGPAVNTNCNHCQHRHHMGGPIWSAPIHDTEFLELLMATIQNESLKILHTYPRIIGMLSVIREELHDVPLYYAIGKMCSLLKLEMVPVLKFRSALLHANYRVSFSHACKQSLKTDAPADVLWDILRCWEKLHPVNKDRFLKGTALKAILEKEASVEYNLVDIHADANPDSRKKALVRFPENPAAHWGPGTRSTLMISDNKMLKSIRNQNKNKKLRNAESKLDNNQIKRQKTNEILSQD</sequence>
<evidence type="ECO:0000256" key="3">
    <source>
        <dbReference type="ARBA" id="ARBA00022679"/>
    </source>
</evidence>
<reference evidence="12" key="1">
    <citation type="submission" date="2022-07" db="EMBL/GenBank/DDBJ databases">
        <authorList>
            <person name="Trinca V."/>
            <person name="Uliana J.V.C."/>
            <person name="Torres T.T."/>
            <person name="Ward R.J."/>
            <person name="Monesi N."/>
        </authorList>
    </citation>
    <scope>NUCLEOTIDE SEQUENCE</scope>
    <source>
        <strain evidence="12">HSMRA1968</strain>
        <tissue evidence="12">Whole embryos</tissue>
    </source>
</reference>
<comment type="caution">
    <text evidence="12">The sequence shown here is derived from an EMBL/GenBank/DDBJ whole genome shotgun (WGS) entry which is preliminary data.</text>
</comment>
<dbReference type="Gene3D" id="3.30.56.70">
    <property type="entry name" value="N2,N2-dimethylguanosine tRNA methyltransferase, C-terminal domain"/>
    <property type="match status" value="1"/>
</dbReference>